<evidence type="ECO:0000259" key="3">
    <source>
        <dbReference type="Pfam" id="PF13581"/>
    </source>
</evidence>
<dbReference type="InterPro" id="IPR047718">
    <property type="entry name" value="RsbA-like_anti_sig"/>
</dbReference>
<dbReference type="AlphaFoldDB" id="A0A7W3LU32"/>
<dbReference type="GO" id="GO:0004674">
    <property type="term" value="F:protein serine/threonine kinase activity"/>
    <property type="evidence" value="ECO:0007669"/>
    <property type="project" value="UniProtKB-KW"/>
</dbReference>
<keyword evidence="1" id="KW-0418">Kinase</keyword>
<evidence type="ECO:0000313" key="6">
    <source>
        <dbReference type="Proteomes" id="UP000572680"/>
    </source>
</evidence>
<dbReference type="Pfam" id="PF13581">
    <property type="entry name" value="HATPase_c_2"/>
    <property type="match status" value="1"/>
</dbReference>
<keyword evidence="6" id="KW-1185">Reference proteome</keyword>
<dbReference type="CDD" id="cd16936">
    <property type="entry name" value="HATPase_RsbW-like"/>
    <property type="match status" value="1"/>
</dbReference>
<dbReference type="RefSeq" id="WP_182846369.1">
    <property type="nucleotide sequence ID" value="NZ_JACJIA010000008.1"/>
</dbReference>
<organism evidence="5 6">
    <name type="scientific">Actinomadura namibiensis</name>
    <dbReference type="NCBI Taxonomy" id="182080"/>
    <lineage>
        <taxon>Bacteria</taxon>
        <taxon>Bacillati</taxon>
        <taxon>Actinomycetota</taxon>
        <taxon>Actinomycetes</taxon>
        <taxon>Streptosporangiales</taxon>
        <taxon>Thermomonosporaceae</taxon>
        <taxon>Actinomadura</taxon>
    </lineage>
</organism>
<keyword evidence="1" id="KW-0808">Transferase</keyword>
<dbReference type="PANTHER" id="PTHR35526">
    <property type="entry name" value="ANTI-SIGMA-F FACTOR RSBW-RELATED"/>
    <property type="match status" value="1"/>
</dbReference>
<dbReference type="InterPro" id="IPR050267">
    <property type="entry name" value="Anti-sigma-factor_SerPK"/>
</dbReference>
<comment type="caution">
    <text evidence="5">The sequence shown here is derived from an EMBL/GenBank/DDBJ whole genome shotgun (WGS) entry which is preliminary data.</text>
</comment>
<dbReference type="Proteomes" id="UP000572680">
    <property type="component" value="Unassembled WGS sequence"/>
</dbReference>
<sequence length="347" mass="38442">MSGSPDRSRDGPRGPCTHQTLPYTSQTRLLSAARPYVEEGLARGETVVVVAADAFLGRLRDLLPEEITDGAGPERIRLVPADAWYTHPARTLTTVHDMVAQARDDGERMRFWGELPWARWSVPQARQWLRYETLLNVMLAGQHVTLCCPVDLARLRPSVLEGVYAAHPYLVESRRRANPRYQSPERLLRRLNRTRLPDPPADVRRIDFDHRDLAEVRRSVAATARSAGLPDDRVFPVVLAVAELAANAVVHVDGPGRLEVWSSPGELVYQIRSTGTAPMPPACGFLPPDPLSTTGRGLWMARQLADVLEVGICDGDGRGRADGGDTAVRAHFALPRRTRAWEPDARA</sequence>
<proteinExistence type="predicted"/>
<dbReference type="NCBIfam" id="NF041045">
    <property type="entry name" value="RsbA_anti_sig"/>
    <property type="match status" value="1"/>
</dbReference>
<evidence type="ECO:0000313" key="5">
    <source>
        <dbReference type="EMBL" id="MBA8954279.1"/>
    </source>
</evidence>
<dbReference type="Gene3D" id="3.30.565.10">
    <property type="entry name" value="Histidine kinase-like ATPase, C-terminal domain"/>
    <property type="match status" value="1"/>
</dbReference>
<dbReference type="PANTHER" id="PTHR35526:SF3">
    <property type="entry name" value="ANTI-SIGMA-F FACTOR RSBW"/>
    <property type="match status" value="1"/>
</dbReference>
<dbReference type="InterPro" id="IPR003594">
    <property type="entry name" value="HATPase_dom"/>
</dbReference>
<dbReference type="Pfam" id="PF14417">
    <property type="entry name" value="MEDS"/>
    <property type="match status" value="1"/>
</dbReference>
<feature type="domain" description="Histidine kinase/HSP90-like ATPase" evidence="3">
    <location>
        <begin position="209"/>
        <end position="310"/>
    </location>
</feature>
<evidence type="ECO:0000256" key="2">
    <source>
        <dbReference type="SAM" id="MobiDB-lite"/>
    </source>
</evidence>
<dbReference type="InterPro" id="IPR036890">
    <property type="entry name" value="HATPase_C_sf"/>
</dbReference>
<reference evidence="5 6" key="1">
    <citation type="submission" date="2020-08" db="EMBL/GenBank/DDBJ databases">
        <title>Genomic Encyclopedia of Type Strains, Phase IV (KMG-IV): sequencing the most valuable type-strain genomes for metagenomic binning, comparative biology and taxonomic classification.</title>
        <authorList>
            <person name="Goeker M."/>
        </authorList>
    </citation>
    <scope>NUCLEOTIDE SEQUENCE [LARGE SCALE GENOMIC DNA]</scope>
    <source>
        <strain evidence="5 6">DSM 44197</strain>
    </source>
</reference>
<feature type="region of interest" description="Disordered" evidence="2">
    <location>
        <begin position="1"/>
        <end position="21"/>
    </location>
</feature>
<name>A0A7W3LU32_ACTNM</name>
<evidence type="ECO:0000259" key="4">
    <source>
        <dbReference type="Pfam" id="PF14417"/>
    </source>
</evidence>
<accession>A0A7W3LU32</accession>
<gene>
    <name evidence="5" type="ORF">HNR61_005933</name>
</gene>
<feature type="compositionally biased region" description="Basic and acidic residues" evidence="2">
    <location>
        <begin position="1"/>
        <end position="12"/>
    </location>
</feature>
<feature type="domain" description="MEDS" evidence="4">
    <location>
        <begin position="17"/>
        <end position="168"/>
    </location>
</feature>
<protein>
    <submittedName>
        <fullName evidence="5">Anti-sigma regulatory factor (Ser/Thr protein kinase)</fullName>
    </submittedName>
</protein>
<evidence type="ECO:0000256" key="1">
    <source>
        <dbReference type="ARBA" id="ARBA00022527"/>
    </source>
</evidence>
<keyword evidence="1" id="KW-0723">Serine/threonine-protein kinase</keyword>
<dbReference type="EMBL" id="JACJIA010000008">
    <property type="protein sequence ID" value="MBA8954279.1"/>
    <property type="molecule type" value="Genomic_DNA"/>
</dbReference>
<dbReference type="InterPro" id="IPR025847">
    <property type="entry name" value="MEDS_domain"/>
</dbReference>